<dbReference type="CDD" id="cd00096">
    <property type="entry name" value="Ig"/>
    <property type="match status" value="1"/>
</dbReference>
<dbReference type="GO" id="GO:0030154">
    <property type="term" value="P:cell differentiation"/>
    <property type="evidence" value="ECO:0007669"/>
    <property type="project" value="UniProtKB-ARBA"/>
</dbReference>
<dbReference type="Gene3D" id="2.60.40.10">
    <property type="entry name" value="Immunoglobulins"/>
    <property type="match status" value="2"/>
</dbReference>
<evidence type="ECO:0000313" key="4">
    <source>
        <dbReference type="Proteomes" id="UP001516400"/>
    </source>
</evidence>
<dbReference type="Pfam" id="PF07679">
    <property type="entry name" value="I-set"/>
    <property type="match status" value="1"/>
</dbReference>
<keyword evidence="4" id="KW-1185">Reference proteome</keyword>
<protein>
    <recommendedName>
        <fullName evidence="2">Fibronectin type-III domain-containing protein</fullName>
    </recommendedName>
</protein>
<evidence type="ECO:0000313" key="3">
    <source>
        <dbReference type="EMBL" id="KAL3275803.1"/>
    </source>
</evidence>
<dbReference type="SUPFAM" id="SSF48726">
    <property type="entry name" value="Immunoglobulin"/>
    <property type="match status" value="1"/>
</dbReference>
<evidence type="ECO:0000256" key="1">
    <source>
        <dbReference type="ARBA" id="ARBA00023319"/>
    </source>
</evidence>
<dbReference type="InterPro" id="IPR013783">
    <property type="entry name" value="Ig-like_fold"/>
</dbReference>
<dbReference type="InterPro" id="IPR013098">
    <property type="entry name" value="Ig_I-set"/>
</dbReference>
<proteinExistence type="predicted"/>
<dbReference type="PANTHER" id="PTHR45080">
    <property type="entry name" value="CONTACTIN 5"/>
    <property type="match status" value="1"/>
</dbReference>
<dbReference type="Proteomes" id="UP001516400">
    <property type="component" value="Unassembled WGS sequence"/>
</dbReference>
<dbReference type="EMBL" id="JABFTP020000083">
    <property type="protein sequence ID" value="KAL3275803.1"/>
    <property type="molecule type" value="Genomic_DNA"/>
</dbReference>
<feature type="domain" description="Fibronectin type-III" evidence="2">
    <location>
        <begin position="54"/>
        <end position="190"/>
    </location>
</feature>
<dbReference type="PANTHER" id="PTHR45080:SF33">
    <property type="entry name" value="IG-LIKE DOMAIN-CONTAINING PROTEIN"/>
    <property type="match status" value="1"/>
</dbReference>
<comment type="caution">
    <text evidence="3">The sequence shown here is derived from an EMBL/GenBank/DDBJ whole genome shotgun (WGS) entry which is preliminary data.</text>
</comment>
<dbReference type="InterPro" id="IPR050958">
    <property type="entry name" value="Cell_Adh-Cytoskel_Orgn"/>
</dbReference>
<reference evidence="3 4" key="1">
    <citation type="journal article" date="2021" name="BMC Biol.">
        <title>Horizontally acquired antibacterial genes associated with adaptive radiation of ladybird beetles.</title>
        <authorList>
            <person name="Li H.S."/>
            <person name="Tang X.F."/>
            <person name="Huang Y.H."/>
            <person name="Xu Z.Y."/>
            <person name="Chen M.L."/>
            <person name="Du X.Y."/>
            <person name="Qiu B.Y."/>
            <person name="Chen P.T."/>
            <person name="Zhang W."/>
            <person name="Slipinski A."/>
            <person name="Escalona H.E."/>
            <person name="Waterhouse R.M."/>
            <person name="Zwick A."/>
            <person name="Pang H."/>
        </authorList>
    </citation>
    <scope>NUCLEOTIDE SEQUENCE [LARGE SCALE GENOMIC DNA]</scope>
    <source>
        <strain evidence="3">SYSU2018</strain>
    </source>
</reference>
<evidence type="ECO:0000259" key="2">
    <source>
        <dbReference type="SMART" id="SM00060"/>
    </source>
</evidence>
<dbReference type="SMART" id="SM00060">
    <property type="entry name" value="FN3"/>
    <property type="match status" value="1"/>
</dbReference>
<dbReference type="SUPFAM" id="SSF49265">
    <property type="entry name" value="Fibronectin type III"/>
    <property type="match status" value="1"/>
</dbReference>
<dbReference type="InterPro" id="IPR036116">
    <property type="entry name" value="FN3_sf"/>
</dbReference>
<name>A0ABD2NAK7_9CUCU</name>
<dbReference type="GO" id="GO:0009653">
    <property type="term" value="P:anatomical structure morphogenesis"/>
    <property type="evidence" value="ECO:0007669"/>
    <property type="project" value="UniProtKB-ARBA"/>
</dbReference>
<sequence length="254" mass="29367">MQLDTTERRIMESRGSRHTLFIRKVHRSDFGNYTCVADNQLGKTRKSVQLTGKPNAAKFNSASRGNWKDSYNISWAVESLSPIEEYKLLFRRLPDTVITSEDGHPQPLHHQSQKKFIFGKDNKTYSAIGYNTGHGRQFIDRRTDWRDVILPAPSAAPPAGMQSMNYIIRGLDPGQNYEAKVQARNKFGWSPFSESFTFQTTDLDMSYPERPQLPRNIYNENEIRDLGIRIYNSSPKIDFRILLQVLCIMLRVFI</sequence>
<dbReference type="InterPro" id="IPR036179">
    <property type="entry name" value="Ig-like_dom_sf"/>
</dbReference>
<gene>
    <name evidence="3" type="ORF">HHI36_020547</name>
</gene>
<dbReference type="Pfam" id="PF00041">
    <property type="entry name" value="fn3"/>
    <property type="match status" value="1"/>
</dbReference>
<keyword evidence="1" id="KW-0393">Immunoglobulin domain</keyword>
<dbReference type="CDD" id="cd00063">
    <property type="entry name" value="FN3"/>
    <property type="match status" value="1"/>
</dbReference>
<organism evidence="3 4">
    <name type="scientific">Cryptolaemus montrouzieri</name>
    <dbReference type="NCBI Taxonomy" id="559131"/>
    <lineage>
        <taxon>Eukaryota</taxon>
        <taxon>Metazoa</taxon>
        <taxon>Ecdysozoa</taxon>
        <taxon>Arthropoda</taxon>
        <taxon>Hexapoda</taxon>
        <taxon>Insecta</taxon>
        <taxon>Pterygota</taxon>
        <taxon>Neoptera</taxon>
        <taxon>Endopterygota</taxon>
        <taxon>Coleoptera</taxon>
        <taxon>Polyphaga</taxon>
        <taxon>Cucujiformia</taxon>
        <taxon>Coccinelloidea</taxon>
        <taxon>Coccinellidae</taxon>
        <taxon>Scymninae</taxon>
        <taxon>Scymnini</taxon>
        <taxon>Cryptolaemus</taxon>
    </lineage>
</organism>
<dbReference type="InterPro" id="IPR003961">
    <property type="entry name" value="FN3_dom"/>
</dbReference>
<accession>A0ABD2NAK7</accession>
<dbReference type="AlphaFoldDB" id="A0ABD2NAK7"/>